<dbReference type="EC" id="2.7.4.7" evidence="6"/>
<dbReference type="InterPro" id="IPR013749">
    <property type="entry name" value="PM/HMP-P_kinase-1"/>
</dbReference>
<evidence type="ECO:0000313" key="14">
    <source>
        <dbReference type="Proteomes" id="UP001596439"/>
    </source>
</evidence>
<gene>
    <name evidence="13" type="primary">thiD</name>
    <name evidence="13" type="ORF">ACFQO8_00355</name>
</gene>
<comment type="catalytic activity">
    <reaction evidence="2">
        <text>4-amino-2-methyl-5-(phosphooxymethyl)pyrimidine + ATP = 4-amino-2-methyl-5-(diphosphooxymethyl)pyrimidine + ADP</text>
        <dbReference type="Rhea" id="RHEA:19893"/>
        <dbReference type="ChEBI" id="CHEBI:30616"/>
        <dbReference type="ChEBI" id="CHEBI:57841"/>
        <dbReference type="ChEBI" id="CHEBI:58354"/>
        <dbReference type="ChEBI" id="CHEBI:456216"/>
        <dbReference type="EC" id="2.7.4.7"/>
    </reaction>
</comment>
<evidence type="ECO:0000256" key="5">
    <source>
        <dbReference type="ARBA" id="ARBA00012135"/>
    </source>
</evidence>
<dbReference type="InterPro" id="IPR004399">
    <property type="entry name" value="HMP/HMP-P_kinase_dom"/>
</dbReference>
<evidence type="ECO:0000256" key="3">
    <source>
        <dbReference type="ARBA" id="ARBA00004769"/>
    </source>
</evidence>
<comment type="pathway">
    <text evidence="3">Cofactor biosynthesis; thiamine diphosphate biosynthesis; 4-amino-2-methyl-5-diphosphomethylpyrimidine from 5-amino-1-(5-phospho-D-ribosyl)imidazole: step 3/3.</text>
</comment>
<dbReference type="NCBIfam" id="TIGR00097">
    <property type="entry name" value="HMP-P_kinase"/>
    <property type="match status" value="1"/>
</dbReference>
<evidence type="ECO:0000256" key="1">
    <source>
        <dbReference type="ARBA" id="ARBA00000151"/>
    </source>
</evidence>
<sequence length="279" mass="29535">MRPQVLTIAGSDSGGGAGIQADLKTFQELGAFGTSVLTAITAQNTLGVHGIEAISTEMIIGQIDAVTDDFNITACKTGMLVDAERIEAVAKALERHRFEHVVVDPVMVAKGGASLLQENAIEALRTKLLPHATVVTPNIPEAEVLAGIKIRTESDRMKAAHSIRGLGVDVVIIKGGHTEGVEAVDLIVTESEAFQVSAPRIKTKDTHGTGCTFSAALTAELAYGKTLRQAVVDAKQFIHQAITHGLSIGQGHGPTNHWGHRLAKEEVITVDVLYETSAR</sequence>
<keyword evidence="13" id="KW-0418">Kinase</keyword>
<dbReference type="Pfam" id="PF08543">
    <property type="entry name" value="Phos_pyr_kin"/>
    <property type="match status" value="1"/>
</dbReference>
<evidence type="ECO:0000256" key="8">
    <source>
        <dbReference type="ARBA" id="ARBA00022977"/>
    </source>
</evidence>
<keyword evidence="8" id="KW-0784">Thiamine biosynthesis</keyword>
<feature type="domain" description="Pyridoxamine kinase/Phosphomethylpyrimidine kinase" evidence="12">
    <location>
        <begin position="12"/>
        <end position="256"/>
    </location>
</feature>
<organism evidence="13 14">
    <name type="scientific">Exiguobacterium aestuarii</name>
    <dbReference type="NCBI Taxonomy" id="273527"/>
    <lineage>
        <taxon>Bacteria</taxon>
        <taxon>Bacillati</taxon>
        <taxon>Bacillota</taxon>
        <taxon>Bacilli</taxon>
        <taxon>Bacillales</taxon>
        <taxon>Bacillales Family XII. Incertae Sedis</taxon>
        <taxon>Exiguobacterium</taxon>
    </lineage>
</organism>
<comment type="catalytic activity">
    <reaction evidence="1">
        <text>4-amino-5-hydroxymethyl-2-methylpyrimidine + ATP = 4-amino-2-methyl-5-(phosphooxymethyl)pyrimidine + ADP + H(+)</text>
        <dbReference type="Rhea" id="RHEA:23096"/>
        <dbReference type="ChEBI" id="CHEBI:15378"/>
        <dbReference type="ChEBI" id="CHEBI:16892"/>
        <dbReference type="ChEBI" id="CHEBI:30616"/>
        <dbReference type="ChEBI" id="CHEBI:58354"/>
        <dbReference type="ChEBI" id="CHEBI:456216"/>
        <dbReference type="EC" id="2.7.1.49"/>
    </reaction>
</comment>
<dbReference type="GO" id="GO:0008972">
    <property type="term" value="F:phosphomethylpyrimidine kinase activity"/>
    <property type="evidence" value="ECO:0007669"/>
    <property type="project" value="UniProtKB-EC"/>
</dbReference>
<comment type="similarity">
    <text evidence="4">Belongs to the ThiD family.</text>
</comment>
<evidence type="ECO:0000256" key="9">
    <source>
        <dbReference type="ARBA" id="ARBA00037917"/>
    </source>
</evidence>
<comment type="caution">
    <text evidence="13">The sequence shown here is derived from an EMBL/GenBank/DDBJ whole genome shotgun (WGS) entry which is preliminary data.</text>
</comment>
<evidence type="ECO:0000313" key="13">
    <source>
        <dbReference type="EMBL" id="MFC7388568.1"/>
    </source>
</evidence>
<evidence type="ECO:0000256" key="2">
    <source>
        <dbReference type="ARBA" id="ARBA00000565"/>
    </source>
</evidence>
<name>A0ABW2PLY3_9BACL</name>
<dbReference type="SUPFAM" id="SSF53613">
    <property type="entry name" value="Ribokinase-like"/>
    <property type="match status" value="1"/>
</dbReference>
<evidence type="ECO:0000256" key="7">
    <source>
        <dbReference type="ARBA" id="ARBA00019161"/>
    </source>
</evidence>
<evidence type="ECO:0000256" key="4">
    <source>
        <dbReference type="ARBA" id="ARBA00009879"/>
    </source>
</evidence>
<evidence type="ECO:0000256" key="10">
    <source>
        <dbReference type="ARBA" id="ARBA00042102"/>
    </source>
</evidence>
<evidence type="ECO:0000256" key="6">
    <source>
        <dbReference type="ARBA" id="ARBA00012963"/>
    </source>
</evidence>
<dbReference type="EC" id="2.7.1.49" evidence="5"/>
<reference evidence="14" key="1">
    <citation type="journal article" date="2019" name="Int. J. Syst. Evol. Microbiol.">
        <title>The Global Catalogue of Microorganisms (GCM) 10K type strain sequencing project: providing services to taxonomists for standard genome sequencing and annotation.</title>
        <authorList>
            <consortium name="The Broad Institute Genomics Platform"/>
            <consortium name="The Broad Institute Genome Sequencing Center for Infectious Disease"/>
            <person name="Wu L."/>
            <person name="Ma J."/>
        </authorList>
    </citation>
    <scope>NUCLEOTIDE SEQUENCE [LARGE SCALE GENOMIC DNA]</scope>
    <source>
        <strain evidence="14">CCUG 55590</strain>
    </source>
</reference>
<dbReference type="GO" id="GO:0008902">
    <property type="term" value="F:hydroxymethylpyrimidine kinase activity"/>
    <property type="evidence" value="ECO:0007669"/>
    <property type="project" value="UniProtKB-EC"/>
</dbReference>
<dbReference type="EMBL" id="JBHTCE010000001">
    <property type="protein sequence ID" value="MFC7388568.1"/>
    <property type="molecule type" value="Genomic_DNA"/>
</dbReference>
<dbReference type="RefSeq" id="WP_214785930.1">
    <property type="nucleotide sequence ID" value="NZ_JANIEL010000040.1"/>
</dbReference>
<proteinExistence type="inferred from homology"/>
<dbReference type="Gene3D" id="3.40.1190.20">
    <property type="match status" value="1"/>
</dbReference>
<dbReference type="Proteomes" id="UP001596439">
    <property type="component" value="Unassembled WGS sequence"/>
</dbReference>
<evidence type="ECO:0000256" key="11">
    <source>
        <dbReference type="ARBA" id="ARBA00043176"/>
    </source>
</evidence>
<dbReference type="PANTHER" id="PTHR20858">
    <property type="entry name" value="PHOSPHOMETHYLPYRIMIDINE KINASE"/>
    <property type="match status" value="1"/>
</dbReference>
<dbReference type="CDD" id="cd01169">
    <property type="entry name" value="HMPP_kinase"/>
    <property type="match status" value="1"/>
</dbReference>
<dbReference type="PANTHER" id="PTHR20858:SF17">
    <property type="entry name" value="HYDROXYMETHYLPYRIMIDINE_PHOSPHOMETHYLPYRIMIDINE KINASE THI20-RELATED"/>
    <property type="match status" value="1"/>
</dbReference>
<dbReference type="InterPro" id="IPR029056">
    <property type="entry name" value="Ribokinase-like"/>
</dbReference>
<keyword evidence="13" id="KW-0808">Transferase</keyword>
<protein>
    <recommendedName>
        <fullName evidence="7">Hydroxymethylpyrimidine/phosphomethylpyrimidine kinase</fullName>
        <ecNumber evidence="5">2.7.1.49</ecNumber>
        <ecNumber evidence="6">2.7.4.7</ecNumber>
    </recommendedName>
    <alternativeName>
        <fullName evidence="10">Hydroxymethylpyrimidine kinase</fullName>
    </alternativeName>
    <alternativeName>
        <fullName evidence="11">Hydroxymethylpyrimidine phosphate kinase</fullName>
    </alternativeName>
</protein>
<accession>A0ABW2PLY3</accession>
<comment type="pathway">
    <text evidence="9">Cofactor biosynthesis; thiamine diphosphate biosynthesis; 4-amino-2-methyl-5-diphosphomethylpyrimidine from 5-amino-1-(5-phospho-D-ribosyl)imidazole: step 2/3.</text>
</comment>
<keyword evidence="14" id="KW-1185">Reference proteome</keyword>
<evidence type="ECO:0000259" key="12">
    <source>
        <dbReference type="Pfam" id="PF08543"/>
    </source>
</evidence>